<dbReference type="EMBL" id="MU839831">
    <property type="protein sequence ID" value="KAK1757228.1"/>
    <property type="molecule type" value="Genomic_DNA"/>
</dbReference>
<dbReference type="AlphaFoldDB" id="A0AAJ0FBC4"/>
<keyword evidence="2" id="KW-0812">Transmembrane</keyword>
<accession>A0AAJ0FBC4</accession>
<organism evidence="3 4">
    <name type="scientific">Echria macrotheca</name>
    <dbReference type="NCBI Taxonomy" id="438768"/>
    <lineage>
        <taxon>Eukaryota</taxon>
        <taxon>Fungi</taxon>
        <taxon>Dikarya</taxon>
        <taxon>Ascomycota</taxon>
        <taxon>Pezizomycotina</taxon>
        <taxon>Sordariomycetes</taxon>
        <taxon>Sordariomycetidae</taxon>
        <taxon>Sordariales</taxon>
        <taxon>Schizotheciaceae</taxon>
        <taxon>Echria</taxon>
    </lineage>
</organism>
<sequence length="362" mass="40814">MAPKKRHGASSSPSPSASSSTSTSLLPKPFHAAPTSLTPFTTHLNKKHIYIAHVDPRPATFKRKIFLVPCAMNLAVALIFAWRAYTIIPYYLLLLSSTFSGIPNEYTFRAADLSYFELARLVLGRALTMMIDFVLCVFVWPWPWEFVAGAGGRGSPLGWRWIVGFRDKEIYVRRSRAWDSGIQDQLFGLGGKGAASQLEGSEFWSKVREATNPMLLQQKTGYLLMNASWDLDWDAMVLATSLVDSGKMKLDQFRDPVVLLHTEKHGWITIQSELGETAGEEERRKQVFAFRDALAQMGKEDLFFRWIEIVQFESSKAGGFGVERQHEVAVQIRELFERNGVDFDAVWNEVIANSASGKYSED</sequence>
<evidence type="ECO:0000313" key="4">
    <source>
        <dbReference type="Proteomes" id="UP001239445"/>
    </source>
</evidence>
<evidence type="ECO:0000256" key="1">
    <source>
        <dbReference type="SAM" id="MobiDB-lite"/>
    </source>
</evidence>
<name>A0AAJ0FBC4_9PEZI</name>
<keyword evidence="4" id="KW-1185">Reference proteome</keyword>
<feature type="transmembrane region" description="Helical" evidence="2">
    <location>
        <begin position="65"/>
        <end position="82"/>
    </location>
</feature>
<keyword evidence="2" id="KW-0472">Membrane</keyword>
<comment type="caution">
    <text evidence="3">The sequence shown here is derived from an EMBL/GenBank/DDBJ whole genome shotgun (WGS) entry which is preliminary data.</text>
</comment>
<proteinExistence type="predicted"/>
<reference evidence="3" key="1">
    <citation type="submission" date="2023-06" db="EMBL/GenBank/DDBJ databases">
        <title>Genome-scale phylogeny and comparative genomics of the fungal order Sordariales.</title>
        <authorList>
            <consortium name="Lawrence Berkeley National Laboratory"/>
            <person name="Hensen N."/>
            <person name="Bonometti L."/>
            <person name="Westerberg I."/>
            <person name="Brannstrom I.O."/>
            <person name="Guillou S."/>
            <person name="Cros-Aarteil S."/>
            <person name="Calhoun S."/>
            <person name="Haridas S."/>
            <person name="Kuo A."/>
            <person name="Mondo S."/>
            <person name="Pangilinan J."/>
            <person name="Riley R."/>
            <person name="Labutti K."/>
            <person name="Andreopoulos B."/>
            <person name="Lipzen A."/>
            <person name="Chen C."/>
            <person name="Yanf M."/>
            <person name="Daum C."/>
            <person name="Ng V."/>
            <person name="Clum A."/>
            <person name="Steindorff A."/>
            <person name="Ohm R."/>
            <person name="Martin F."/>
            <person name="Silar P."/>
            <person name="Natvig D."/>
            <person name="Lalanne C."/>
            <person name="Gautier V."/>
            <person name="Ament-Velasquez S.L."/>
            <person name="Kruys A."/>
            <person name="Hutchinson M.I."/>
            <person name="Powell A.J."/>
            <person name="Barry K."/>
            <person name="Miller A.N."/>
            <person name="Grigoriev I.V."/>
            <person name="Debuchy R."/>
            <person name="Gladieux P."/>
            <person name="Thoren M.H."/>
            <person name="Johannesson H."/>
        </authorList>
    </citation>
    <scope>NUCLEOTIDE SEQUENCE</scope>
    <source>
        <strain evidence="3">PSN4</strain>
    </source>
</reference>
<evidence type="ECO:0000313" key="3">
    <source>
        <dbReference type="EMBL" id="KAK1757228.1"/>
    </source>
</evidence>
<evidence type="ECO:0000256" key="2">
    <source>
        <dbReference type="SAM" id="Phobius"/>
    </source>
</evidence>
<protein>
    <submittedName>
        <fullName evidence="3">Uncharacterized protein</fullName>
    </submittedName>
</protein>
<feature type="region of interest" description="Disordered" evidence="1">
    <location>
        <begin position="1"/>
        <end position="25"/>
    </location>
</feature>
<feature type="compositionally biased region" description="Low complexity" evidence="1">
    <location>
        <begin position="9"/>
        <end position="24"/>
    </location>
</feature>
<keyword evidence="2" id="KW-1133">Transmembrane helix</keyword>
<gene>
    <name evidence="3" type="ORF">QBC47DRAFT_378659</name>
</gene>
<dbReference type="Proteomes" id="UP001239445">
    <property type="component" value="Unassembled WGS sequence"/>
</dbReference>
<feature type="transmembrane region" description="Helical" evidence="2">
    <location>
        <begin position="88"/>
        <end position="106"/>
    </location>
</feature>
<feature type="transmembrane region" description="Helical" evidence="2">
    <location>
        <begin position="118"/>
        <end position="142"/>
    </location>
</feature>